<feature type="chain" id="PRO_5043585745" evidence="6">
    <location>
        <begin position="19"/>
        <end position="424"/>
    </location>
</feature>
<name>A0AAV6RBH2_SOLSE</name>
<feature type="signal peptide" evidence="6">
    <location>
        <begin position="1"/>
        <end position="18"/>
    </location>
</feature>
<keyword evidence="9" id="KW-1185">Reference proteome</keyword>
<proteinExistence type="predicted"/>
<evidence type="ECO:0000256" key="2">
    <source>
        <dbReference type="ARBA" id="ARBA00023180"/>
    </source>
</evidence>
<evidence type="ECO:0000256" key="5">
    <source>
        <dbReference type="SAM" id="Phobius"/>
    </source>
</evidence>
<feature type="transmembrane region" description="Helical" evidence="5">
    <location>
        <begin position="380"/>
        <end position="405"/>
    </location>
</feature>
<dbReference type="SMART" id="SM00408">
    <property type="entry name" value="IGc2"/>
    <property type="match status" value="1"/>
</dbReference>
<feature type="domain" description="Ig-like" evidence="7">
    <location>
        <begin position="266"/>
        <end position="374"/>
    </location>
</feature>
<evidence type="ECO:0000313" key="9">
    <source>
        <dbReference type="Proteomes" id="UP000693946"/>
    </source>
</evidence>
<dbReference type="SMART" id="SM00409">
    <property type="entry name" value="IG"/>
    <property type="match status" value="3"/>
</dbReference>
<reference evidence="8 9" key="1">
    <citation type="journal article" date="2021" name="Sci. Rep.">
        <title>Chromosome anchoring in Senegalese sole (Solea senegalensis) reveals sex-associated markers and genome rearrangements in flatfish.</title>
        <authorList>
            <person name="Guerrero-Cozar I."/>
            <person name="Gomez-Garrido J."/>
            <person name="Berbel C."/>
            <person name="Martinez-Blanch J.F."/>
            <person name="Alioto T."/>
            <person name="Claros M.G."/>
            <person name="Gagnaire P.A."/>
            <person name="Manchado M."/>
        </authorList>
    </citation>
    <scope>NUCLEOTIDE SEQUENCE [LARGE SCALE GENOMIC DNA]</scope>
    <source>
        <strain evidence="8">Sse05_10M</strain>
    </source>
</reference>
<keyword evidence="6" id="KW-0732">Signal</keyword>
<dbReference type="InterPro" id="IPR007110">
    <property type="entry name" value="Ig-like_dom"/>
</dbReference>
<accession>A0AAV6RBH2</accession>
<evidence type="ECO:0000256" key="3">
    <source>
        <dbReference type="ARBA" id="ARBA00023319"/>
    </source>
</evidence>
<dbReference type="PANTHER" id="PTHR11890">
    <property type="entry name" value="INTERLEUKIN-1 RECEPTOR FAMILY MEMBER"/>
    <property type="match status" value="1"/>
</dbReference>
<protein>
    <submittedName>
        <fullName evidence="8">Interleukin-1 receptor type 2-like</fullName>
    </submittedName>
</protein>
<comment type="caution">
    <text evidence="8">The sequence shown here is derived from an EMBL/GenBank/DDBJ whole genome shotgun (WGS) entry which is preliminary data.</text>
</comment>
<feature type="region of interest" description="Disordered" evidence="4">
    <location>
        <begin position="240"/>
        <end position="260"/>
    </location>
</feature>
<dbReference type="PROSITE" id="PS50835">
    <property type="entry name" value="IG_LIKE"/>
    <property type="match status" value="2"/>
</dbReference>
<organism evidence="8 9">
    <name type="scientific">Solea senegalensis</name>
    <name type="common">Senegalese sole</name>
    <dbReference type="NCBI Taxonomy" id="28829"/>
    <lineage>
        <taxon>Eukaryota</taxon>
        <taxon>Metazoa</taxon>
        <taxon>Chordata</taxon>
        <taxon>Craniata</taxon>
        <taxon>Vertebrata</taxon>
        <taxon>Euteleostomi</taxon>
        <taxon>Actinopterygii</taxon>
        <taxon>Neopterygii</taxon>
        <taxon>Teleostei</taxon>
        <taxon>Neoteleostei</taxon>
        <taxon>Acanthomorphata</taxon>
        <taxon>Carangaria</taxon>
        <taxon>Pleuronectiformes</taxon>
        <taxon>Pleuronectoidei</taxon>
        <taxon>Soleidae</taxon>
        <taxon>Solea</taxon>
    </lineage>
</organism>
<dbReference type="InterPro" id="IPR003598">
    <property type="entry name" value="Ig_sub2"/>
</dbReference>
<keyword evidence="5" id="KW-1133">Transmembrane helix</keyword>
<keyword evidence="5" id="KW-0472">Membrane</keyword>
<evidence type="ECO:0000256" key="4">
    <source>
        <dbReference type="SAM" id="MobiDB-lite"/>
    </source>
</evidence>
<keyword evidence="5" id="KW-0812">Transmembrane</keyword>
<feature type="compositionally biased region" description="Polar residues" evidence="4">
    <location>
        <begin position="241"/>
        <end position="260"/>
    </location>
</feature>
<feature type="domain" description="Ig-like" evidence="7">
    <location>
        <begin position="150"/>
        <end position="225"/>
    </location>
</feature>
<keyword evidence="8" id="KW-0675">Receptor</keyword>
<keyword evidence="1" id="KW-1015">Disulfide bond</keyword>
<sequence>MVRWTVIFAVFIVHQVYGRPRLFPALPVKEGCHVVNPEVEIFRVQGEAVVLSFPLFKSVLRVRNIAPSTAPYLITRDDGGEGVAYEGEGRVQQRDKQLWLLPAQASDSGDYICTYRNESYCINGRITLQVFESYSVDVDRLSYHINVPVGESLSFKCPSLSHFNRTDRLIEWYKNSSSSAPHSGAAGSFSRDGGKLLIPAVTRGDAGVYTCRLTVPIDQQLYTVSRVVLLHVQGQDPEITTDVSHPSVTSDPGSISSSGTDQVFKPPVIVSPLNGSIFESAHGSALELFCKVLTECGVADSTAVTWLVNGQSLETSYLDRRALQGGRSVTRSSERCQIELRLIVVEITDEDVETQLKCVAHNRAGKQEVVAQIHLKDSTFTWLVVAAVAVSCFLTVVSVFLCVLLKPKRKRKVDYILARQNSTF</sequence>
<keyword evidence="3" id="KW-0393">Immunoglobulin domain</keyword>
<evidence type="ECO:0000256" key="6">
    <source>
        <dbReference type="SAM" id="SignalP"/>
    </source>
</evidence>
<keyword evidence="2" id="KW-0325">Glycoprotein</keyword>
<evidence type="ECO:0000256" key="1">
    <source>
        <dbReference type="ARBA" id="ARBA00023157"/>
    </source>
</evidence>
<dbReference type="AlphaFoldDB" id="A0AAV6RBH2"/>
<dbReference type="InterPro" id="IPR003599">
    <property type="entry name" value="Ig_sub"/>
</dbReference>
<evidence type="ECO:0000313" key="8">
    <source>
        <dbReference type="EMBL" id="KAG7501984.1"/>
    </source>
</evidence>
<dbReference type="PANTHER" id="PTHR11890:SF18">
    <property type="entry name" value="LYMPHOCYTE ACTIVATION GENE 3 PROTEIN"/>
    <property type="match status" value="1"/>
</dbReference>
<dbReference type="Proteomes" id="UP000693946">
    <property type="component" value="Linkage Group LG2"/>
</dbReference>
<dbReference type="Pfam" id="PF13927">
    <property type="entry name" value="Ig_3"/>
    <property type="match status" value="1"/>
</dbReference>
<gene>
    <name evidence="8" type="ORF">JOB18_011241</name>
</gene>
<dbReference type="InterPro" id="IPR015621">
    <property type="entry name" value="IL-1_rcpt_fam"/>
</dbReference>
<evidence type="ECO:0000259" key="7">
    <source>
        <dbReference type="PROSITE" id="PS50835"/>
    </source>
</evidence>
<dbReference type="EMBL" id="JAGKHQ010000012">
    <property type="protein sequence ID" value="KAG7501984.1"/>
    <property type="molecule type" value="Genomic_DNA"/>
</dbReference>